<dbReference type="InterPro" id="IPR021314">
    <property type="entry name" value="DUF2911"/>
</dbReference>
<dbReference type="Pfam" id="PF11138">
    <property type="entry name" value="DUF2911"/>
    <property type="match status" value="1"/>
</dbReference>
<evidence type="ECO:0000313" key="2">
    <source>
        <dbReference type="EMBL" id="MCO4292820.1"/>
    </source>
</evidence>
<evidence type="ECO:0000313" key="3">
    <source>
        <dbReference type="Proteomes" id="UP001155182"/>
    </source>
</evidence>
<gene>
    <name evidence="2" type="ORF">NF867_08110</name>
</gene>
<dbReference type="Gene3D" id="1.25.40.10">
    <property type="entry name" value="Tetratricopeptide repeat domain"/>
    <property type="match status" value="1"/>
</dbReference>
<dbReference type="AlphaFoldDB" id="A0A9X2F2B2"/>
<dbReference type="InterPro" id="IPR011990">
    <property type="entry name" value="TPR-like_helical_dom_sf"/>
</dbReference>
<sequence>MRKTILSMLVLAAMAITNLGAMAQGVKMPAPSPTQTIKQDFALSSIEITYSRPGVKGRKVFGDLVPYDKLWRTGANAATKVTFGEDVKVNGIAVPAGDYVLYTIPAAKGEWEVILNKGLKNWGIDGYKKEEDVARFKAKTRTLPFSVETFTMTIDNIKPNSADIDLMWDNLEVYFTVTADIDAKIITSIDEAMKGEKKPYFQAAAYYYETGRDLKQALAWSDEAIKAQPDAFWIMHLKAKIQYKMNDFKGAIATAEQSKTVAAKANNNDYVALNDKLIAEAKGK</sequence>
<reference evidence="2" key="1">
    <citation type="submission" date="2022-06" db="EMBL/GenBank/DDBJ databases">
        <title>Solitalea sp. MAHUQ-68 isolated from rhizospheric soil.</title>
        <authorList>
            <person name="Huq M.A."/>
        </authorList>
    </citation>
    <scope>NUCLEOTIDE SEQUENCE</scope>
    <source>
        <strain evidence="2">MAHUQ-68</strain>
    </source>
</reference>
<keyword evidence="1" id="KW-0732">Signal</keyword>
<feature type="signal peptide" evidence="1">
    <location>
        <begin position="1"/>
        <end position="23"/>
    </location>
</feature>
<keyword evidence="3" id="KW-1185">Reference proteome</keyword>
<dbReference type="RefSeq" id="WP_252587313.1">
    <property type="nucleotide sequence ID" value="NZ_JAMWYS010000028.1"/>
</dbReference>
<name>A0A9X2F2B2_9SPHI</name>
<dbReference type="SUPFAM" id="SSF48452">
    <property type="entry name" value="TPR-like"/>
    <property type="match status" value="1"/>
</dbReference>
<dbReference type="Proteomes" id="UP001155182">
    <property type="component" value="Unassembled WGS sequence"/>
</dbReference>
<feature type="chain" id="PRO_5040877387" evidence="1">
    <location>
        <begin position="24"/>
        <end position="284"/>
    </location>
</feature>
<comment type="caution">
    <text evidence="2">The sequence shown here is derived from an EMBL/GenBank/DDBJ whole genome shotgun (WGS) entry which is preliminary data.</text>
</comment>
<dbReference type="EMBL" id="JAMWYS010000028">
    <property type="protein sequence ID" value="MCO4292820.1"/>
    <property type="molecule type" value="Genomic_DNA"/>
</dbReference>
<evidence type="ECO:0000256" key="1">
    <source>
        <dbReference type="SAM" id="SignalP"/>
    </source>
</evidence>
<proteinExistence type="predicted"/>
<organism evidence="2 3">
    <name type="scientific">Solitalea agri</name>
    <dbReference type="NCBI Taxonomy" id="2953739"/>
    <lineage>
        <taxon>Bacteria</taxon>
        <taxon>Pseudomonadati</taxon>
        <taxon>Bacteroidota</taxon>
        <taxon>Sphingobacteriia</taxon>
        <taxon>Sphingobacteriales</taxon>
        <taxon>Sphingobacteriaceae</taxon>
        <taxon>Solitalea</taxon>
    </lineage>
</organism>
<protein>
    <submittedName>
        <fullName evidence="2">DUF2911 domain-containing protein</fullName>
    </submittedName>
</protein>
<accession>A0A9X2F2B2</accession>